<dbReference type="InterPro" id="IPR042099">
    <property type="entry name" value="ANL_N_sf"/>
</dbReference>
<dbReference type="PANTHER" id="PTHR24096">
    <property type="entry name" value="LONG-CHAIN-FATTY-ACID--COA LIGASE"/>
    <property type="match status" value="1"/>
</dbReference>
<evidence type="ECO:0000256" key="1">
    <source>
        <dbReference type="ARBA" id="ARBA00006432"/>
    </source>
</evidence>
<dbReference type="Pfam" id="PF13193">
    <property type="entry name" value="AMP-binding_C"/>
    <property type="match status" value="1"/>
</dbReference>
<name>A0AAV8XKL1_9CUCU</name>
<evidence type="ECO:0000313" key="4">
    <source>
        <dbReference type="EMBL" id="KAJ8939525.1"/>
    </source>
</evidence>
<feature type="domain" description="AMP-binding enzyme C-terminal" evidence="3">
    <location>
        <begin position="82"/>
        <end position="158"/>
    </location>
</feature>
<evidence type="ECO:0000313" key="5">
    <source>
        <dbReference type="Proteomes" id="UP001162156"/>
    </source>
</evidence>
<comment type="similarity">
    <text evidence="1">Belongs to the ATP-dependent AMP-binding enzyme family.</text>
</comment>
<dbReference type="AlphaFoldDB" id="A0AAV8XKL1"/>
<evidence type="ECO:0000256" key="2">
    <source>
        <dbReference type="ARBA" id="ARBA00022598"/>
    </source>
</evidence>
<dbReference type="Gene3D" id="3.40.50.12780">
    <property type="entry name" value="N-terminal domain of ligase-like"/>
    <property type="match status" value="1"/>
</dbReference>
<evidence type="ECO:0000259" key="3">
    <source>
        <dbReference type="Pfam" id="PF13193"/>
    </source>
</evidence>
<sequence length="174" mass="20151">MGVVDLDTEEVLGPNQEGELRVKTDRIMNGYYNQDCQDQFDEEGWFKTGDIVKYDENCCLFVVDRVKELIKYTSTSVQPANIERELLKHPSVKQAVVIGKPHETDGEHPMAIIILNENYKDTTPEEIQKYIEERLLYKEKLRGGVIFVDSMPMSTSDKVKRRQLKNIILGRKLE</sequence>
<dbReference type="EMBL" id="JANEYF010003072">
    <property type="protein sequence ID" value="KAJ8939525.1"/>
    <property type="molecule type" value="Genomic_DNA"/>
</dbReference>
<organism evidence="4 5">
    <name type="scientific">Rhamnusium bicolor</name>
    <dbReference type="NCBI Taxonomy" id="1586634"/>
    <lineage>
        <taxon>Eukaryota</taxon>
        <taxon>Metazoa</taxon>
        <taxon>Ecdysozoa</taxon>
        <taxon>Arthropoda</taxon>
        <taxon>Hexapoda</taxon>
        <taxon>Insecta</taxon>
        <taxon>Pterygota</taxon>
        <taxon>Neoptera</taxon>
        <taxon>Endopterygota</taxon>
        <taxon>Coleoptera</taxon>
        <taxon>Polyphaga</taxon>
        <taxon>Cucujiformia</taxon>
        <taxon>Chrysomeloidea</taxon>
        <taxon>Cerambycidae</taxon>
        <taxon>Lepturinae</taxon>
        <taxon>Rhagiini</taxon>
        <taxon>Rhamnusium</taxon>
    </lineage>
</organism>
<dbReference type="InterPro" id="IPR045851">
    <property type="entry name" value="AMP-bd_C_sf"/>
</dbReference>
<keyword evidence="5" id="KW-1185">Reference proteome</keyword>
<dbReference type="Proteomes" id="UP001162156">
    <property type="component" value="Unassembled WGS sequence"/>
</dbReference>
<dbReference type="InterPro" id="IPR025110">
    <property type="entry name" value="AMP-bd_C"/>
</dbReference>
<reference evidence="4" key="1">
    <citation type="journal article" date="2023" name="Insect Mol. Biol.">
        <title>Genome sequencing provides insights into the evolution of gene families encoding plant cell wall-degrading enzymes in longhorned beetles.</title>
        <authorList>
            <person name="Shin N.R."/>
            <person name="Okamura Y."/>
            <person name="Kirsch R."/>
            <person name="Pauchet Y."/>
        </authorList>
    </citation>
    <scope>NUCLEOTIDE SEQUENCE</scope>
    <source>
        <strain evidence="4">RBIC_L_NR</strain>
    </source>
</reference>
<keyword evidence="2" id="KW-0436">Ligase</keyword>
<dbReference type="SUPFAM" id="SSF56801">
    <property type="entry name" value="Acetyl-CoA synthetase-like"/>
    <property type="match status" value="1"/>
</dbReference>
<gene>
    <name evidence="4" type="ORF">NQ314_011092</name>
</gene>
<dbReference type="Gene3D" id="3.30.300.30">
    <property type="match status" value="1"/>
</dbReference>
<dbReference type="PANTHER" id="PTHR24096:SF149">
    <property type="entry name" value="AMP-BINDING DOMAIN-CONTAINING PROTEIN-RELATED"/>
    <property type="match status" value="1"/>
</dbReference>
<dbReference type="GO" id="GO:0016405">
    <property type="term" value="F:CoA-ligase activity"/>
    <property type="evidence" value="ECO:0007669"/>
    <property type="project" value="TreeGrafter"/>
</dbReference>
<comment type="caution">
    <text evidence="4">The sequence shown here is derived from an EMBL/GenBank/DDBJ whole genome shotgun (WGS) entry which is preliminary data.</text>
</comment>
<accession>A0AAV8XKL1</accession>
<protein>
    <recommendedName>
        <fullName evidence="3">AMP-binding enzyme C-terminal domain-containing protein</fullName>
    </recommendedName>
</protein>
<proteinExistence type="inferred from homology"/>